<dbReference type="Proteomes" id="UP000320184">
    <property type="component" value="Unassembled WGS sequence"/>
</dbReference>
<gene>
    <name evidence="2" type="primary">pheA</name>
    <name evidence="2" type="ORF">E6K73_13400</name>
</gene>
<evidence type="ECO:0000313" key="3">
    <source>
        <dbReference type="Proteomes" id="UP000320184"/>
    </source>
</evidence>
<evidence type="ECO:0000313" key="2">
    <source>
        <dbReference type="EMBL" id="TMQ47648.1"/>
    </source>
</evidence>
<dbReference type="PROSITE" id="PS51168">
    <property type="entry name" value="CHORISMATE_MUT_2"/>
    <property type="match status" value="1"/>
</dbReference>
<proteinExistence type="predicted"/>
<dbReference type="GO" id="GO:0009094">
    <property type="term" value="P:L-phenylalanine biosynthetic process"/>
    <property type="evidence" value="ECO:0007669"/>
    <property type="project" value="InterPro"/>
</dbReference>
<comment type="caution">
    <text evidence="2">The sequence shown here is derived from an EMBL/GenBank/DDBJ whole genome shotgun (WGS) entry which is preliminary data.</text>
</comment>
<dbReference type="InterPro" id="IPR010957">
    <property type="entry name" value="G/b/e-P-prot_chorismate_mutase"/>
</dbReference>
<dbReference type="GO" id="GO:0004106">
    <property type="term" value="F:chorismate mutase activity"/>
    <property type="evidence" value="ECO:0007669"/>
    <property type="project" value="UniProtKB-EC"/>
</dbReference>
<accession>A0A538S8E6</accession>
<dbReference type="GO" id="GO:0005737">
    <property type="term" value="C:cytoplasm"/>
    <property type="evidence" value="ECO:0007669"/>
    <property type="project" value="InterPro"/>
</dbReference>
<dbReference type="SMART" id="SM00830">
    <property type="entry name" value="CM_2"/>
    <property type="match status" value="1"/>
</dbReference>
<dbReference type="EMBL" id="VBOT01000172">
    <property type="protein sequence ID" value="TMQ47648.1"/>
    <property type="molecule type" value="Genomic_DNA"/>
</dbReference>
<dbReference type="SUPFAM" id="SSF48600">
    <property type="entry name" value="Chorismate mutase II"/>
    <property type="match status" value="1"/>
</dbReference>
<dbReference type="Pfam" id="PF01817">
    <property type="entry name" value="CM_2"/>
    <property type="match status" value="1"/>
</dbReference>
<protein>
    <submittedName>
        <fullName evidence="2">Chorismate mutase</fullName>
        <ecNumber evidence="2">5.4.99.5</ecNumber>
    </submittedName>
</protein>
<name>A0A538S8E6_UNCEI</name>
<dbReference type="AlphaFoldDB" id="A0A538S8E6"/>
<dbReference type="InterPro" id="IPR036979">
    <property type="entry name" value="CM_dom_sf"/>
</dbReference>
<dbReference type="EC" id="5.4.99.5" evidence="2"/>
<evidence type="ECO:0000259" key="1">
    <source>
        <dbReference type="PROSITE" id="PS51168"/>
    </source>
</evidence>
<dbReference type="InterPro" id="IPR036263">
    <property type="entry name" value="Chorismate_II_sf"/>
</dbReference>
<reference evidence="2 3" key="1">
    <citation type="journal article" date="2019" name="Nat. Microbiol.">
        <title>Mediterranean grassland soil C-N compound turnover is dependent on rainfall and depth, and is mediated by genomically divergent microorganisms.</title>
        <authorList>
            <person name="Diamond S."/>
            <person name="Andeer P.F."/>
            <person name="Li Z."/>
            <person name="Crits-Christoph A."/>
            <person name="Burstein D."/>
            <person name="Anantharaman K."/>
            <person name="Lane K.R."/>
            <person name="Thomas B.C."/>
            <person name="Pan C."/>
            <person name="Northen T.R."/>
            <person name="Banfield J.F."/>
        </authorList>
    </citation>
    <scope>NUCLEOTIDE SEQUENCE [LARGE SCALE GENOMIC DNA]</scope>
    <source>
        <strain evidence="2">WS_3</strain>
    </source>
</reference>
<feature type="domain" description="Chorismate mutase" evidence="1">
    <location>
        <begin position="1"/>
        <end position="63"/>
    </location>
</feature>
<dbReference type="GO" id="GO:0046417">
    <property type="term" value="P:chorismate metabolic process"/>
    <property type="evidence" value="ECO:0007669"/>
    <property type="project" value="InterPro"/>
</dbReference>
<dbReference type="NCBIfam" id="TIGR01807">
    <property type="entry name" value="CM_P2"/>
    <property type="match status" value="1"/>
</dbReference>
<keyword evidence="2" id="KW-0413">Isomerase</keyword>
<sequence length="63" mass="6892">MADDIARHRAEIDALDEKIVALLNERAERAAAIGKLKANGGAYRPEREAEVLRRVVAANRGPL</sequence>
<dbReference type="InterPro" id="IPR002701">
    <property type="entry name" value="CM_II_prokaryot"/>
</dbReference>
<organism evidence="2 3">
    <name type="scientific">Eiseniibacteriota bacterium</name>
    <dbReference type="NCBI Taxonomy" id="2212470"/>
    <lineage>
        <taxon>Bacteria</taxon>
        <taxon>Candidatus Eiseniibacteriota</taxon>
    </lineage>
</organism>
<dbReference type="Gene3D" id="1.20.59.10">
    <property type="entry name" value="Chorismate mutase"/>
    <property type="match status" value="1"/>
</dbReference>
<feature type="non-terminal residue" evidence="2">
    <location>
        <position position="63"/>
    </location>
</feature>